<keyword evidence="1" id="KW-0862">Zinc</keyword>
<evidence type="ECO:0000313" key="4">
    <source>
        <dbReference type="Proteomes" id="UP000230233"/>
    </source>
</evidence>
<accession>A0A2G5TTV4</accession>
<keyword evidence="4" id="KW-1185">Reference proteome</keyword>
<evidence type="ECO:0000256" key="1">
    <source>
        <dbReference type="PROSITE-ProRule" id="PRU00042"/>
    </source>
</evidence>
<sequence length="178" mass="20814">MMFAPKVDLYCRECRLTFNEKEGLEHHFLTCHAGYRQPPVDLTQAEFEKIPTWSMGKQAHTCPVCLTHWRYMPNLVSHVLESHPPRLLITPLAHTDPNVLQEWGAVVHRHFGQTAGSLILENCFHRSCPRCSITFATFEECVEHIMQQHKSIYLKSRVFRAWSRSLTPCYPSTFHYPY</sequence>
<proteinExistence type="predicted"/>
<dbReference type="Proteomes" id="UP000230233">
    <property type="component" value="Chromosome V"/>
</dbReference>
<protein>
    <recommendedName>
        <fullName evidence="2">C2H2-type domain-containing protein</fullName>
    </recommendedName>
</protein>
<dbReference type="SMART" id="SM00355">
    <property type="entry name" value="ZnF_C2H2"/>
    <property type="match status" value="3"/>
</dbReference>
<organism evidence="3 4">
    <name type="scientific">Caenorhabditis nigoni</name>
    <dbReference type="NCBI Taxonomy" id="1611254"/>
    <lineage>
        <taxon>Eukaryota</taxon>
        <taxon>Metazoa</taxon>
        <taxon>Ecdysozoa</taxon>
        <taxon>Nematoda</taxon>
        <taxon>Chromadorea</taxon>
        <taxon>Rhabditida</taxon>
        <taxon>Rhabditina</taxon>
        <taxon>Rhabditomorpha</taxon>
        <taxon>Rhabditoidea</taxon>
        <taxon>Rhabditidae</taxon>
        <taxon>Peloderinae</taxon>
        <taxon>Caenorhabditis</taxon>
    </lineage>
</organism>
<feature type="domain" description="C2H2-type" evidence="2">
    <location>
        <begin position="9"/>
        <end position="37"/>
    </location>
</feature>
<evidence type="ECO:0000259" key="2">
    <source>
        <dbReference type="PROSITE" id="PS50157"/>
    </source>
</evidence>
<dbReference type="EMBL" id="PDUG01000005">
    <property type="protein sequence ID" value="PIC30702.1"/>
    <property type="molecule type" value="Genomic_DNA"/>
</dbReference>
<keyword evidence="1" id="KW-0863">Zinc-finger</keyword>
<reference evidence="4" key="1">
    <citation type="submission" date="2017-10" db="EMBL/GenBank/DDBJ databases">
        <title>Rapid genome shrinkage in a self-fertile nematode reveals novel sperm competition proteins.</title>
        <authorList>
            <person name="Yin D."/>
            <person name="Schwarz E.M."/>
            <person name="Thomas C.G."/>
            <person name="Felde R.L."/>
            <person name="Korf I.F."/>
            <person name="Cutter A.D."/>
            <person name="Schartner C.M."/>
            <person name="Ralston E.J."/>
            <person name="Meyer B.J."/>
            <person name="Haag E.S."/>
        </authorList>
    </citation>
    <scope>NUCLEOTIDE SEQUENCE [LARGE SCALE GENOMIC DNA]</scope>
    <source>
        <strain evidence="4">JU1422</strain>
    </source>
</reference>
<dbReference type="AlphaFoldDB" id="A0A2G5TTV4"/>
<evidence type="ECO:0000313" key="3">
    <source>
        <dbReference type="EMBL" id="PIC30702.1"/>
    </source>
</evidence>
<keyword evidence="1" id="KW-0479">Metal-binding</keyword>
<dbReference type="GO" id="GO:0008270">
    <property type="term" value="F:zinc ion binding"/>
    <property type="evidence" value="ECO:0007669"/>
    <property type="project" value="UniProtKB-KW"/>
</dbReference>
<gene>
    <name evidence="3" type="primary">Cnig_chr_V.g21856</name>
    <name evidence="3" type="ORF">B9Z55_021856</name>
</gene>
<dbReference type="PROSITE" id="PS50157">
    <property type="entry name" value="ZINC_FINGER_C2H2_2"/>
    <property type="match status" value="1"/>
</dbReference>
<name>A0A2G5TTV4_9PELO</name>
<dbReference type="OrthoDB" id="10497891at2759"/>
<comment type="caution">
    <text evidence="3">The sequence shown here is derived from an EMBL/GenBank/DDBJ whole genome shotgun (WGS) entry which is preliminary data.</text>
</comment>
<dbReference type="InterPro" id="IPR013087">
    <property type="entry name" value="Znf_C2H2_type"/>
</dbReference>
<dbReference type="PROSITE" id="PS00028">
    <property type="entry name" value="ZINC_FINGER_C2H2_1"/>
    <property type="match status" value="1"/>
</dbReference>